<proteinExistence type="predicted"/>
<reference evidence="19 20" key="1">
    <citation type="journal article" date="2023" name="Arcadia Sci">
        <title>De novo assembly of a long-read Amblyomma americanum tick genome.</title>
        <authorList>
            <person name="Chou S."/>
            <person name="Poskanzer K.E."/>
            <person name="Rollins M."/>
            <person name="Thuy-Boun P.S."/>
        </authorList>
    </citation>
    <scope>NUCLEOTIDE SEQUENCE [LARGE SCALE GENOMIC DNA]</scope>
    <source>
        <strain evidence="19">F_SG_1</strain>
        <tissue evidence="19">Salivary glands</tissue>
    </source>
</reference>
<evidence type="ECO:0000313" key="19">
    <source>
        <dbReference type="EMBL" id="KAK8766689.1"/>
    </source>
</evidence>
<evidence type="ECO:0000256" key="8">
    <source>
        <dbReference type="ARBA" id="ARBA00022723"/>
    </source>
</evidence>
<dbReference type="GO" id="GO:0005634">
    <property type="term" value="C:nucleus"/>
    <property type="evidence" value="ECO:0007669"/>
    <property type="project" value="UniProtKB-SubCell"/>
</dbReference>
<dbReference type="InterPro" id="IPR016177">
    <property type="entry name" value="DNA-bd_dom_sf"/>
</dbReference>
<keyword evidence="3" id="KW-0158">Chromosome</keyword>
<dbReference type="SUPFAM" id="SSF54171">
    <property type="entry name" value="DNA-binding domain"/>
    <property type="match status" value="1"/>
</dbReference>
<dbReference type="GO" id="GO:0046974">
    <property type="term" value="F:histone H3K9 methyltransferase activity"/>
    <property type="evidence" value="ECO:0007669"/>
    <property type="project" value="TreeGrafter"/>
</dbReference>
<evidence type="ECO:0000256" key="2">
    <source>
        <dbReference type="ARBA" id="ARBA00004286"/>
    </source>
</evidence>
<evidence type="ECO:0000256" key="3">
    <source>
        <dbReference type="ARBA" id="ARBA00022454"/>
    </source>
</evidence>
<keyword evidence="5" id="KW-0489">Methyltransferase</keyword>
<dbReference type="SMART" id="SM00391">
    <property type="entry name" value="MBD"/>
    <property type="match status" value="1"/>
</dbReference>
<feature type="compositionally biased region" description="Low complexity" evidence="15">
    <location>
        <begin position="938"/>
        <end position="951"/>
    </location>
</feature>
<dbReference type="Proteomes" id="UP001321473">
    <property type="component" value="Unassembled WGS sequence"/>
</dbReference>
<dbReference type="GO" id="GO:0003677">
    <property type="term" value="F:DNA binding"/>
    <property type="evidence" value="ECO:0007669"/>
    <property type="project" value="InterPro"/>
</dbReference>
<dbReference type="Gene3D" id="2.30.30.140">
    <property type="match status" value="2"/>
</dbReference>
<dbReference type="AlphaFoldDB" id="A0AAQ4DW49"/>
<keyword evidence="14" id="KW-0539">Nucleus</keyword>
<feature type="compositionally biased region" description="Basic and acidic residues" evidence="15">
    <location>
        <begin position="900"/>
        <end position="911"/>
    </location>
</feature>
<dbReference type="Pfam" id="PF18358">
    <property type="entry name" value="Tudor_4"/>
    <property type="match status" value="1"/>
</dbReference>
<evidence type="ECO:0000256" key="12">
    <source>
        <dbReference type="ARBA" id="ARBA00023015"/>
    </source>
</evidence>
<keyword evidence="7" id="KW-0949">S-adenosyl-L-methionine</keyword>
<keyword evidence="6" id="KW-0808">Transferase</keyword>
<evidence type="ECO:0000256" key="11">
    <source>
        <dbReference type="ARBA" id="ARBA00022853"/>
    </source>
</evidence>
<dbReference type="GO" id="GO:0008270">
    <property type="term" value="F:zinc ion binding"/>
    <property type="evidence" value="ECO:0007669"/>
    <property type="project" value="InterPro"/>
</dbReference>
<feature type="region of interest" description="Disordered" evidence="15">
    <location>
        <begin position="805"/>
        <end position="826"/>
    </location>
</feature>
<evidence type="ECO:0000256" key="9">
    <source>
        <dbReference type="ARBA" id="ARBA00022737"/>
    </source>
</evidence>
<accession>A0AAQ4DW49</accession>
<keyword evidence="9" id="KW-0677">Repeat</keyword>
<dbReference type="InterPro" id="IPR051516">
    <property type="entry name" value="SETDB_methyltransferase"/>
</dbReference>
<evidence type="ECO:0000256" key="13">
    <source>
        <dbReference type="ARBA" id="ARBA00023163"/>
    </source>
</evidence>
<dbReference type="GO" id="GO:0032259">
    <property type="term" value="P:methylation"/>
    <property type="evidence" value="ECO:0007669"/>
    <property type="project" value="UniProtKB-KW"/>
</dbReference>
<evidence type="ECO:0000256" key="14">
    <source>
        <dbReference type="ARBA" id="ARBA00023242"/>
    </source>
</evidence>
<dbReference type="EMBL" id="JARKHS020026091">
    <property type="protein sequence ID" value="KAK8766689.1"/>
    <property type="molecule type" value="Genomic_DNA"/>
</dbReference>
<sequence>MTSSLGSESGSGGGGDWQDTNADEPSNPKRMRLNEGDQYFVCDFDILGAIDCVFSSINVEDVLKEQICKYSRLNLANLESEFLEIDMAFDRMEHQIQKLKEKKSLEKTSALNVPDIHFFDVIVKVDQNFEIPDPTSPRRPEPPLPTHTPSNVSTLAKASAGCSDEIIPVGNYPPMPHNLPPEGPVVHKKLEISSKVLATRTFPLGEFYKARIIQIHKPSKKSKSEPFYLVRPEARKGSASSRALKWHRKRELAYADHPAVVLPVGTRVVAPYSDESSPPRQSLYAGIIAEPPKPLNRFRYLVIFDYGYAQYVDIGKLFVMCGASKNVWEDMFEDIRDFVRNYLEKYPERPMLRLRKGQVVKTEWMGDWWMARVVAVDSSMVKMLFEADKRTEWIYRGSTRFSPLYSLLKQSVKNKVTTGGSVRRHNLMPAGTRQHKPFVQYTRTLEDCALKDESAESPKKAAAIARNVARKSTTEDRKFEEADELTRNALGSLMSQAGTREVLQVDSKNNTAYSRIGYTSHECSPSCVASDNPDAHKRKNALAIPSFYGWEREILKPSKKSKQKVQYTAPCGRRLRNIEEVAHFLRLCKSLLTVDLFCFDSLVRTFCEFKPKVVNTYIEDLTYGKEQMIVPCVNSIDDTYPTFAEYSTERYAGKGVDLNLDKEFLCGCDCEDDCQDREKCSCQKLTVEATEALASGRNPYAGYFHRRLLEPHITGVYECNSQCHCSRRCFNRVVQNGLRSRLQVFKTEKRGWGIRCLDDLPHGTFICVYSGQLLTEQGANEDGNQYGDEYLAELDHIEVVEKQKEGYESDVAASGEHDTDDSVHEEEICEDVPDSDYGYDCADVPKQPSSTMCKRMVKSLANDSSHSNKSNYYEGGDSGSNDRSQKPSKKCRTNNSSKGKAKEGLPEKYAYDESEDSRPSTNSQNAKTSKKPKKQTTGKNTVKAKVGAVAGPAEGTEPQPPRLPSTRSFFNEQYCYIMDAKNCGNIGRFLNHSCSPNVFVQNVFVDTHDLRFPWCAAPSGLWDTMAVVIEEVYHFAMASLCGYDLVLDTYYGVKPKRPIGNVVVGMVLLAFHCAFLSTYYRWVEMRPTASSSQCLSACTSWLRQRLHSRLSRPVTPLSPQLLGDTLDLERPLEGQQICLASFEISHRPVPSGIKKRRPAAQVSGIAAQLQDDVDD</sequence>
<keyword evidence="8" id="KW-0479">Metal-binding</keyword>
<dbReference type="InterPro" id="IPR041292">
    <property type="entry name" value="Tudor_4"/>
</dbReference>
<dbReference type="PROSITE" id="PS50982">
    <property type="entry name" value="MBD"/>
    <property type="match status" value="1"/>
</dbReference>
<dbReference type="Gene3D" id="3.30.890.10">
    <property type="entry name" value="Methyl-cpg-binding Protein 2, Chain A"/>
    <property type="match status" value="1"/>
</dbReference>
<dbReference type="SMART" id="SM00317">
    <property type="entry name" value="SET"/>
    <property type="match status" value="1"/>
</dbReference>
<dbReference type="InterPro" id="IPR041291">
    <property type="entry name" value="TUDOR_5"/>
</dbReference>
<organism evidence="19 20">
    <name type="scientific">Amblyomma americanum</name>
    <name type="common">Lone star tick</name>
    <dbReference type="NCBI Taxonomy" id="6943"/>
    <lineage>
        <taxon>Eukaryota</taxon>
        <taxon>Metazoa</taxon>
        <taxon>Ecdysozoa</taxon>
        <taxon>Arthropoda</taxon>
        <taxon>Chelicerata</taxon>
        <taxon>Arachnida</taxon>
        <taxon>Acari</taxon>
        <taxon>Parasitiformes</taxon>
        <taxon>Ixodida</taxon>
        <taxon>Ixodoidea</taxon>
        <taxon>Ixodidae</taxon>
        <taxon>Amblyomminae</taxon>
        <taxon>Amblyomma</taxon>
    </lineage>
</organism>
<feature type="domain" description="Pre-SET" evidence="17">
    <location>
        <begin position="666"/>
        <end position="737"/>
    </location>
</feature>
<evidence type="ECO:0000256" key="6">
    <source>
        <dbReference type="ARBA" id="ARBA00022679"/>
    </source>
</evidence>
<dbReference type="Gene3D" id="2.170.270.10">
    <property type="entry name" value="SET domain"/>
    <property type="match status" value="1"/>
</dbReference>
<dbReference type="GO" id="GO:0010629">
    <property type="term" value="P:negative regulation of gene expression"/>
    <property type="evidence" value="ECO:0007669"/>
    <property type="project" value="TreeGrafter"/>
</dbReference>
<dbReference type="SUPFAM" id="SSF82199">
    <property type="entry name" value="SET domain"/>
    <property type="match status" value="1"/>
</dbReference>
<dbReference type="Pfam" id="PF00856">
    <property type="entry name" value="SET"/>
    <property type="match status" value="1"/>
</dbReference>
<name>A0AAQ4DW49_AMBAM</name>
<dbReference type="InterPro" id="IPR002999">
    <property type="entry name" value="Tudor"/>
</dbReference>
<feature type="domain" description="MBD" evidence="18">
    <location>
        <begin position="536"/>
        <end position="604"/>
    </location>
</feature>
<dbReference type="CDD" id="cd10517">
    <property type="entry name" value="SET_SETDB1"/>
    <property type="match status" value="1"/>
</dbReference>
<feature type="region of interest" description="Disordered" evidence="15">
    <location>
        <begin position="860"/>
        <end position="965"/>
    </location>
</feature>
<dbReference type="SMART" id="SM00468">
    <property type="entry name" value="PreSET"/>
    <property type="match status" value="1"/>
</dbReference>
<evidence type="ECO:0000256" key="10">
    <source>
        <dbReference type="ARBA" id="ARBA00022833"/>
    </source>
</evidence>
<dbReference type="InterPro" id="IPR046341">
    <property type="entry name" value="SET_dom_sf"/>
</dbReference>
<comment type="caution">
    <text evidence="19">The sequence shown here is derived from an EMBL/GenBank/DDBJ whole genome shotgun (WGS) entry which is preliminary data.</text>
</comment>
<dbReference type="Pfam" id="PF01429">
    <property type="entry name" value="MBD"/>
    <property type="match status" value="1"/>
</dbReference>
<keyword evidence="13" id="KW-0804">Transcription</keyword>
<keyword evidence="20" id="KW-1185">Reference proteome</keyword>
<dbReference type="PROSITE" id="PS50867">
    <property type="entry name" value="PRE_SET"/>
    <property type="match status" value="1"/>
</dbReference>
<dbReference type="PROSITE" id="PS50280">
    <property type="entry name" value="SET"/>
    <property type="match status" value="1"/>
</dbReference>
<evidence type="ECO:0000259" key="18">
    <source>
        <dbReference type="PROSITE" id="PS50982"/>
    </source>
</evidence>
<dbReference type="InterPro" id="IPR001739">
    <property type="entry name" value="Methyl_CpG_DNA-bd"/>
</dbReference>
<keyword evidence="4" id="KW-0678">Repressor</keyword>
<dbReference type="Pfam" id="PF18359">
    <property type="entry name" value="Tudor_5"/>
    <property type="match status" value="1"/>
</dbReference>
<evidence type="ECO:0000256" key="4">
    <source>
        <dbReference type="ARBA" id="ARBA00022491"/>
    </source>
</evidence>
<comment type="subcellular location">
    <subcellularLocation>
        <location evidence="2">Chromosome</location>
    </subcellularLocation>
    <subcellularLocation>
        <location evidence="1">Nucleus</location>
    </subcellularLocation>
</comment>
<dbReference type="GO" id="GO:0005694">
    <property type="term" value="C:chromosome"/>
    <property type="evidence" value="ECO:0007669"/>
    <property type="project" value="UniProtKB-SubCell"/>
</dbReference>
<dbReference type="SMART" id="SM00333">
    <property type="entry name" value="TUDOR"/>
    <property type="match status" value="2"/>
</dbReference>
<feature type="compositionally biased region" description="Basic and acidic residues" evidence="15">
    <location>
        <begin position="815"/>
        <end position="826"/>
    </location>
</feature>
<dbReference type="PANTHER" id="PTHR46024:SF1">
    <property type="entry name" value="HISTONE-LYSINE N-METHYLTRANSFERASE EGGLESS"/>
    <property type="match status" value="1"/>
</dbReference>
<evidence type="ECO:0008006" key="21">
    <source>
        <dbReference type="Google" id="ProtNLM"/>
    </source>
</evidence>
<evidence type="ECO:0000256" key="5">
    <source>
        <dbReference type="ARBA" id="ARBA00022603"/>
    </source>
</evidence>
<gene>
    <name evidence="19" type="ORF">V5799_006529</name>
</gene>
<dbReference type="InterPro" id="IPR001214">
    <property type="entry name" value="SET_dom"/>
</dbReference>
<evidence type="ECO:0000256" key="15">
    <source>
        <dbReference type="SAM" id="MobiDB-lite"/>
    </source>
</evidence>
<feature type="compositionally biased region" description="Polar residues" evidence="15">
    <location>
        <begin position="861"/>
        <end position="871"/>
    </location>
</feature>
<evidence type="ECO:0000259" key="16">
    <source>
        <dbReference type="PROSITE" id="PS50280"/>
    </source>
</evidence>
<protein>
    <recommendedName>
        <fullName evidence="21">Histone-lysine N-methyltransferase SETDB1</fullName>
    </recommendedName>
</protein>
<keyword evidence="11" id="KW-0156">Chromatin regulator</keyword>
<evidence type="ECO:0000313" key="20">
    <source>
        <dbReference type="Proteomes" id="UP001321473"/>
    </source>
</evidence>
<feature type="domain" description="SET" evidence="16">
    <location>
        <begin position="740"/>
        <end position="1052"/>
    </location>
</feature>
<feature type="region of interest" description="Disordered" evidence="15">
    <location>
        <begin position="1"/>
        <end position="31"/>
    </location>
</feature>
<evidence type="ECO:0000259" key="17">
    <source>
        <dbReference type="PROSITE" id="PS50867"/>
    </source>
</evidence>
<evidence type="ECO:0000256" key="7">
    <source>
        <dbReference type="ARBA" id="ARBA00022691"/>
    </source>
</evidence>
<feature type="region of interest" description="Disordered" evidence="15">
    <location>
        <begin position="130"/>
        <end position="150"/>
    </location>
</feature>
<dbReference type="GO" id="GO:0070828">
    <property type="term" value="P:heterochromatin organization"/>
    <property type="evidence" value="ECO:0007669"/>
    <property type="project" value="TreeGrafter"/>
</dbReference>
<keyword evidence="12" id="KW-0805">Transcription regulation</keyword>
<dbReference type="PANTHER" id="PTHR46024">
    <property type="entry name" value="HISTONE-LYSINE N-METHYLTRANSFERASE EGGLESS"/>
    <property type="match status" value="1"/>
</dbReference>
<dbReference type="InterPro" id="IPR007728">
    <property type="entry name" value="Pre-SET_dom"/>
</dbReference>
<dbReference type="CDD" id="cd21181">
    <property type="entry name" value="Tudor_SETDB1_rpt2"/>
    <property type="match status" value="1"/>
</dbReference>
<dbReference type="Pfam" id="PF05033">
    <property type="entry name" value="Pre-SET"/>
    <property type="match status" value="1"/>
</dbReference>
<evidence type="ECO:0000256" key="1">
    <source>
        <dbReference type="ARBA" id="ARBA00004123"/>
    </source>
</evidence>
<keyword evidence="10" id="KW-0862">Zinc</keyword>